<evidence type="ECO:0000256" key="3">
    <source>
        <dbReference type="ARBA" id="ARBA00022448"/>
    </source>
</evidence>
<evidence type="ECO:0000256" key="9">
    <source>
        <dbReference type="SAM" id="Phobius"/>
    </source>
</evidence>
<dbReference type="SUPFAM" id="SSF81345">
    <property type="entry name" value="ABC transporter involved in vitamin B12 uptake, BtuC"/>
    <property type="match status" value="1"/>
</dbReference>
<evidence type="ECO:0000313" key="10">
    <source>
        <dbReference type="EMBL" id="TSE10666.1"/>
    </source>
</evidence>
<feature type="transmembrane region" description="Helical" evidence="9">
    <location>
        <begin position="90"/>
        <end position="107"/>
    </location>
</feature>
<gene>
    <name evidence="10" type="ORF">FOF46_03540</name>
</gene>
<comment type="caution">
    <text evidence="10">The sequence shown here is derived from an EMBL/GenBank/DDBJ whole genome shotgun (WGS) entry which is preliminary data.</text>
</comment>
<dbReference type="PANTHER" id="PTHR30477:SF8">
    <property type="entry name" value="METAL TRANSPORT SYSTEM MEMBRANE PROTEIN CT_070-RELATED"/>
    <property type="match status" value="1"/>
</dbReference>
<protein>
    <submittedName>
        <fullName evidence="10">Metal ABC transporter permease</fullName>
    </submittedName>
</protein>
<feature type="transmembrane region" description="Helical" evidence="9">
    <location>
        <begin position="204"/>
        <end position="224"/>
    </location>
</feature>
<dbReference type="CDD" id="cd06550">
    <property type="entry name" value="TM_ABC_iron-siderophores_like"/>
    <property type="match status" value="1"/>
</dbReference>
<evidence type="ECO:0000256" key="1">
    <source>
        <dbReference type="ARBA" id="ARBA00004651"/>
    </source>
</evidence>
<feature type="transmembrane region" description="Helical" evidence="9">
    <location>
        <begin position="256"/>
        <end position="276"/>
    </location>
</feature>
<feature type="transmembrane region" description="Helical" evidence="9">
    <location>
        <begin position="33"/>
        <end position="52"/>
    </location>
</feature>
<keyword evidence="7 9" id="KW-0472">Membrane</keyword>
<dbReference type="AlphaFoldDB" id="A0A554VQ55"/>
<keyword evidence="3 8" id="KW-0813">Transport</keyword>
<evidence type="ECO:0000256" key="4">
    <source>
        <dbReference type="ARBA" id="ARBA00022475"/>
    </source>
</evidence>
<organism evidence="10 11">
    <name type="scientific">Aquimarina algiphila</name>
    <dbReference type="NCBI Taxonomy" id="2047982"/>
    <lineage>
        <taxon>Bacteria</taxon>
        <taxon>Pseudomonadati</taxon>
        <taxon>Bacteroidota</taxon>
        <taxon>Flavobacteriia</taxon>
        <taxon>Flavobacteriales</taxon>
        <taxon>Flavobacteriaceae</taxon>
        <taxon>Aquimarina</taxon>
    </lineage>
</organism>
<dbReference type="EMBL" id="VLNR01000005">
    <property type="protein sequence ID" value="TSE10666.1"/>
    <property type="molecule type" value="Genomic_DNA"/>
</dbReference>
<sequence length="386" mass="41926">MSSAQIEIQLIASLVAIACAIPGTFLVLRKMALITDAISHSILPGIVIGFFITHDLSSPLLIILAAASGVITVILVEFIQKTGLVKEDTAIGLVFPALFSIGIILIAQNANDVHLDIDAVLLGELAFAPFDRLILEGADVGPKSLWIIGSILLITLGLLFAFFKELKVSTFDAGLASALGLSPIVMHYGLMTISSITTVGAFDAVGAILVIALMIAPAATAYLLTNDLKKMLLLSVLFGVSSAIGGYWMAHALDTSISGSMTTVLGLVFLFVYLFAPDKGLFSVLYRQKQQRIEVSLLTFLLHLGNHKEEEERHVKHLNEHINWQKVQSKSVLDLALKNNMITIDNDIVSLTNKGKNFTTEAIDYILTNKNSEIENMKDRFFLFRG</sequence>
<dbReference type="RefSeq" id="WP_143915478.1">
    <property type="nucleotide sequence ID" value="NZ_CANLFO010000001.1"/>
</dbReference>
<dbReference type="GO" id="GO:0043190">
    <property type="term" value="C:ATP-binding cassette (ABC) transporter complex"/>
    <property type="evidence" value="ECO:0007669"/>
    <property type="project" value="InterPro"/>
</dbReference>
<dbReference type="OrthoDB" id="9788905at2"/>
<feature type="transmembrane region" description="Helical" evidence="9">
    <location>
        <begin position="58"/>
        <end position="78"/>
    </location>
</feature>
<dbReference type="InterPro" id="IPR001626">
    <property type="entry name" value="ABC_TroCD"/>
</dbReference>
<comment type="subcellular location">
    <subcellularLocation>
        <location evidence="1 8">Cell membrane</location>
        <topology evidence="1 8">Multi-pass membrane protein</topology>
    </subcellularLocation>
</comment>
<accession>A0A554VQ55</accession>
<feature type="transmembrane region" description="Helical" evidence="9">
    <location>
        <begin position="175"/>
        <end position="198"/>
    </location>
</feature>
<name>A0A554VQ55_9FLAO</name>
<feature type="transmembrane region" description="Helical" evidence="9">
    <location>
        <begin position="6"/>
        <end position="28"/>
    </location>
</feature>
<evidence type="ECO:0000256" key="7">
    <source>
        <dbReference type="ARBA" id="ARBA00023136"/>
    </source>
</evidence>
<evidence type="ECO:0000256" key="2">
    <source>
        <dbReference type="ARBA" id="ARBA00008034"/>
    </source>
</evidence>
<reference evidence="10 11" key="1">
    <citation type="submission" date="2019-07" db="EMBL/GenBank/DDBJ databases">
        <title>The draft genome sequence of Aquimarina algiphila M91.</title>
        <authorList>
            <person name="Meng X."/>
        </authorList>
    </citation>
    <scope>NUCLEOTIDE SEQUENCE [LARGE SCALE GENOMIC DNA]</scope>
    <source>
        <strain evidence="10 11">M91</strain>
    </source>
</reference>
<keyword evidence="11" id="KW-1185">Reference proteome</keyword>
<feature type="transmembrane region" description="Helical" evidence="9">
    <location>
        <begin position="231"/>
        <end position="250"/>
    </location>
</feature>
<dbReference type="PANTHER" id="PTHR30477">
    <property type="entry name" value="ABC-TRANSPORTER METAL-BINDING PROTEIN"/>
    <property type="match status" value="1"/>
</dbReference>
<dbReference type="Pfam" id="PF00950">
    <property type="entry name" value="ABC-3"/>
    <property type="match status" value="1"/>
</dbReference>
<comment type="similarity">
    <text evidence="2 8">Belongs to the ABC-3 integral membrane protein family.</text>
</comment>
<dbReference type="InterPro" id="IPR037294">
    <property type="entry name" value="ABC_BtuC-like"/>
</dbReference>
<dbReference type="Proteomes" id="UP000318833">
    <property type="component" value="Unassembled WGS sequence"/>
</dbReference>
<keyword evidence="4" id="KW-1003">Cell membrane</keyword>
<proteinExistence type="inferred from homology"/>
<evidence type="ECO:0000256" key="8">
    <source>
        <dbReference type="RuleBase" id="RU003943"/>
    </source>
</evidence>
<keyword evidence="5 8" id="KW-0812">Transmembrane</keyword>
<dbReference type="Gene3D" id="1.10.3470.10">
    <property type="entry name" value="ABC transporter involved in vitamin B12 uptake, BtuC"/>
    <property type="match status" value="1"/>
</dbReference>
<evidence type="ECO:0000313" key="11">
    <source>
        <dbReference type="Proteomes" id="UP000318833"/>
    </source>
</evidence>
<evidence type="ECO:0000256" key="6">
    <source>
        <dbReference type="ARBA" id="ARBA00022989"/>
    </source>
</evidence>
<keyword evidence="6 9" id="KW-1133">Transmembrane helix</keyword>
<dbReference type="GO" id="GO:0055085">
    <property type="term" value="P:transmembrane transport"/>
    <property type="evidence" value="ECO:0007669"/>
    <property type="project" value="InterPro"/>
</dbReference>
<feature type="transmembrane region" description="Helical" evidence="9">
    <location>
        <begin position="145"/>
        <end position="163"/>
    </location>
</feature>
<evidence type="ECO:0000256" key="5">
    <source>
        <dbReference type="ARBA" id="ARBA00022692"/>
    </source>
</evidence>
<dbReference type="GO" id="GO:0010043">
    <property type="term" value="P:response to zinc ion"/>
    <property type="evidence" value="ECO:0007669"/>
    <property type="project" value="TreeGrafter"/>
</dbReference>